<evidence type="ECO:0000256" key="3">
    <source>
        <dbReference type="ARBA" id="ARBA00022723"/>
    </source>
</evidence>
<dbReference type="InterPro" id="IPR036396">
    <property type="entry name" value="Cyt_P450_sf"/>
</dbReference>
<protein>
    <submittedName>
        <fullName evidence="7">Cytochrome P450 71D8</fullName>
    </submittedName>
</protein>
<proteinExistence type="inferred from homology"/>
<evidence type="ECO:0000256" key="4">
    <source>
        <dbReference type="ARBA" id="ARBA00023002"/>
    </source>
</evidence>
<evidence type="ECO:0000256" key="1">
    <source>
        <dbReference type="ARBA" id="ARBA00010617"/>
    </source>
</evidence>
<dbReference type="GO" id="GO:0016705">
    <property type="term" value="F:oxidoreductase activity, acting on paired donors, with incorporation or reduction of molecular oxygen"/>
    <property type="evidence" value="ECO:0007669"/>
    <property type="project" value="InterPro"/>
</dbReference>
<evidence type="ECO:0000256" key="5">
    <source>
        <dbReference type="ARBA" id="ARBA00023004"/>
    </source>
</evidence>
<dbReference type="EMBL" id="QZWG01000007">
    <property type="protein sequence ID" value="RZC04833.1"/>
    <property type="molecule type" value="Genomic_DNA"/>
</dbReference>
<keyword evidence="6" id="KW-1133">Transmembrane helix</keyword>
<organism evidence="7 8">
    <name type="scientific">Glycine soja</name>
    <name type="common">Wild soybean</name>
    <dbReference type="NCBI Taxonomy" id="3848"/>
    <lineage>
        <taxon>Eukaryota</taxon>
        <taxon>Viridiplantae</taxon>
        <taxon>Streptophyta</taxon>
        <taxon>Embryophyta</taxon>
        <taxon>Tracheophyta</taxon>
        <taxon>Spermatophyta</taxon>
        <taxon>Magnoliopsida</taxon>
        <taxon>eudicotyledons</taxon>
        <taxon>Gunneridae</taxon>
        <taxon>Pentapetalae</taxon>
        <taxon>rosids</taxon>
        <taxon>fabids</taxon>
        <taxon>Fabales</taxon>
        <taxon>Fabaceae</taxon>
        <taxon>Papilionoideae</taxon>
        <taxon>50 kb inversion clade</taxon>
        <taxon>NPAAA clade</taxon>
        <taxon>indigoferoid/millettioid clade</taxon>
        <taxon>Phaseoleae</taxon>
        <taxon>Glycine</taxon>
        <taxon>Glycine subgen. Soja</taxon>
    </lineage>
</organism>
<keyword evidence="6" id="KW-0472">Membrane</keyword>
<evidence type="ECO:0000256" key="2">
    <source>
        <dbReference type="ARBA" id="ARBA00022617"/>
    </source>
</evidence>
<accession>A0A445K228</accession>
<dbReference type="PANTHER" id="PTHR47955">
    <property type="entry name" value="CYTOCHROME P450 FAMILY 71 PROTEIN"/>
    <property type="match status" value="1"/>
</dbReference>
<comment type="caution">
    <text evidence="7">The sequence shown here is derived from an EMBL/GenBank/DDBJ whole genome shotgun (WGS) entry which is preliminary data.</text>
</comment>
<dbReference type="Pfam" id="PF00067">
    <property type="entry name" value="p450"/>
    <property type="match status" value="2"/>
</dbReference>
<dbReference type="InterPro" id="IPR001128">
    <property type="entry name" value="Cyt_P450"/>
</dbReference>
<keyword evidence="4" id="KW-0560">Oxidoreductase</keyword>
<comment type="similarity">
    <text evidence="1">Belongs to the cytochrome P450 family.</text>
</comment>
<keyword evidence="2" id="KW-0349">Heme</keyword>
<keyword evidence="6" id="KW-0812">Transmembrane</keyword>
<dbReference type="GO" id="GO:0020037">
    <property type="term" value="F:heme binding"/>
    <property type="evidence" value="ECO:0007669"/>
    <property type="project" value="InterPro"/>
</dbReference>
<dbReference type="GO" id="GO:0004497">
    <property type="term" value="F:monooxygenase activity"/>
    <property type="evidence" value="ECO:0007669"/>
    <property type="project" value="InterPro"/>
</dbReference>
<keyword evidence="3" id="KW-0479">Metal-binding</keyword>
<gene>
    <name evidence="7" type="ORF">D0Y65_019097</name>
</gene>
<dbReference type="Proteomes" id="UP000289340">
    <property type="component" value="Chromosome 7"/>
</dbReference>
<dbReference type="GO" id="GO:0005506">
    <property type="term" value="F:iron ion binding"/>
    <property type="evidence" value="ECO:0007669"/>
    <property type="project" value="InterPro"/>
</dbReference>
<evidence type="ECO:0000313" key="8">
    <source>
        <dbReference type="Proteomes" id="UP000289340"/>
    </source>
</evidence>
<name>A0A445K228_GLYSO</name>
<feature type="transmembrane region" description="Helical" evidence="6">
    <location>
        <begin position="39"/>
        <end position="58"/>
    </location>
</feature>
<keyword evidence="5" id="KW-0408">Iron</keyword>
<dbReference type="PANTHER" id="PTHR47955:SF8">
    <property type="entry name" value="CYTOCHROME P450 71D11-LIKE"/>
    <property type="match status" value="1"/>
</dbReference>
<dbReference type="Gene3D" id="1.10.630.10">
    <property type="entry name" value="Cytochrome P450"/>
    <property type="match status" value="2"/>
</dbReference>
<evidence type="ECO:0000256" key="6">
    <source>
        <dbReference type="SAM" id="Phobius"/>
    </source>
</evidence>
<dbReference type="AlphaFoldDB" id="A0A445K228"/>
<dbReference type="SUPFAM" id="SSF48264">
    <property type="entry name" value="Cytochrome P450"/>
    <property type="match status" value="1"/>
</dbReference>
<reference evidence="7 8" key="1">
    <citation type="submission" date="2018-09" db="EMBL/GenBank/DDBJ databases">
        <title>A high-quality reference genome of wild soybean provides a powerful tool to mine soybean genomes.</title>
        <authorList>
            <person name="Xie M."/>
            <person name="Chung C.Y.L."/>
            <person name="Li M.-W."/>
            <person name="Wong F.-L."/>
            <person name="Chan T.-F."/>
            <person name="Lam H.-M."/>
        </authorList>
    </citation>
    <scope>NUCLEOTIDE SEQUENCE [LARGE SCALE GENOMIC DNA]</scope>
    <source>
        <strain evidence="8">cv. W05</strain>
        <tissue evidence="7">Hypocotyl of etiolated seedlings</tissue>
    </source>
</reference>
<sequence>MYGRVNGLVELGVLDDVKNEGRLYAQTIGFGYALHTMEAQFFLAVIKFFLSLLVLLLAKNYKQKGLHKLPPGPWKLPIIGNLLQVEAASSLPHRAFRELAQKYGPLMHLQLGFLSIVKETIEVADGFDLADMFPSFKPMHFITGLKAKLDKMHNKVDKILDKIIKENQANKGMGEEKNENLVESTCIIQTTGTDTSAKVIEWAMSEMMRNPGGREKAQAEIRQTF</sequence>
<evidence type="ECO:0000313" key="7">
    <source>
        <dbReference type="EMBL" id="RZC04833.1"/>
    </source>
</evidence>
<keyword evidence="8" id="KW-1185">Reference proteome</keyword>